<feature type="compositionally biased region" description="Basic residues" evidence="1">
    <location>
        <begin position="218"/>
        <end position="228"/>
    </location>
</feature>
<sequence>LRLMGYTKQSKQGSSILGRAAASSGTSTLMANPNANVASSSRQLPGNAQGPSTVMGGGVSVEISGYPSPDTDQMIPFKPKINTIASYHPVPGGIFPPPQAAAHLMQLLPPPWCFNGPFVSIDLLMESLLKFGQTAPPTVDPTQKLENGTMFGKHRIEDIKKDFYQLVATTTDPNVVLATSEYDKQKASIQNRKRRAAGADSDSDEDMPRNSPGLRDIYKRRMNAKTHE</sequence>
<dbReference type="WBParaSite" id="ASIM_0001990301-mRNA-1">
    <property type="protein sequence ID" value="ASIM_0001990301-mRNA-1"/>
    <property type="gene ID" value="ASIM_0001990301"/>
</dbReference>
<feature type="region of interest" description="Disordered" evidence="1">
    <location>
        <begin position="31"/>
        <end position="55"/>
    </location>
</feature>
<dbReference type="GO" id="GO:0005634">
    <property type="term" value="C:nucleus"/>
    <property type="evidence" value="ECO:0007669"/>
    <property type="project" value="TreeGrafter"/>
</dbReference>
<feature type="region of interest" description="Disordered" evidence="1">
    <location>
        <begin position="185"/>
        <end position="228"/>
    </location>
</feature>
<proteinExistence type="predicted"/>
<organism evidence="2">
    <name type="scientific">Anisakis simplex</name>
    <name type="common">Herring worm</name>
    <dbReference type="NCBI Taxonomy" id="6269"/>
    <lineage>
        <taxon>Eukaryota</taxon>
        <taxon>Metazoa</taxon>
        <taxon>Ecdysozoa</taxon>
        <taxon>Nematoda</taxon>
        <taxon>Chromadorea</taxon>
        <taxon>Rhabditida</taxon>
        <taxon>Spirurina</taxon>
        <taxon>Ascaridomorpha</taxon>
        <taxon>Ascaridoidea</taxon>
        <taxon>Anisakidae</taxon>
        <taxon>Anisakis</taxon>
        <taxon>Anisakis simplex complex</taxon>
    </lineage>
</organism>
<protein>
    <submittedName>
        <fullName evidence="2">Cleavage stimulation factor subunit 3 (inferred by orthology to a human protein)</fullName>
    </submittedName>
</protein>
<dbReference type="GO" id="GO:0031124">
    <property type="term" value="P:mRNA 3'-end processing"/>
    <property type="evidence" value="ECO:0007669"/>
    <property type="project" value="InterPro"/>
</dbReference>
<dbReference type="AlphaFoldDB" id="A0A0M3KFZ1"/>
<feature type="compositionally biased region" description="Polar residues" evidence="1">
    <location>
        <begin position="31"/>
        <end position="52"/>
    </location>
</feature>
<dbReference type="InterPro" id="IPR045243">
    <property type="entry name" value="Rna14-like"/>
</dbReference>
<dbReference type="PANTHER" id="PTHR19980:SF0">
    <property type="entry name" value="CLEAVAGE STIMULATION FACTOR SUBUNIT 3"/>
    <property type="match status" value="1"/>
</dbReference>
<evidence type="ECO:0000313" key="2">
    <source>
        <dbReference type="WBParaSite" id="ASIM_0001990301-mRNA-1"/>
    </source>
</evidence>
<name>A0A0M3KFZ1_ANISI</name>
<reference evidence="2" key="1">
    <citation type="submission" date="2017-02" db="UniProtKB">
        <authorList>
            <consortium name="WormBaseParasite"/>
        </authorList>
    </citation>
    <scope>IDENTIFICATION</scope>
</reference>
<accession>A0A0M3KFZ1</accession>
<dbReference type="PANTHER" id="PTHR19980">
    <property type="entry name" value="RNA CLEAVAGE STIMULATION FACTOR"/>
    <property type="match status" value="1"/>
</dbReference>
<evidence type="ECO:0000256" key="1">
    <source>
        <dbReference type="SAM" id="MobiDB-lite"/>
    </source>
</evidence>
<dbReference type="GO" id="GO:0003729">
    <property type="term" value="F:mRNA binding"/>
    <property type="evidence" value="ECO:0007669"/>
    <property type="project" value="TreeGrafter"/>
</dbReference>